<dbReference type="AlphaFoldDB" id="A0A154L5I8"/>
<evidence type="ECO:0000256" key="2">
    <source>
        <dbReference type="ARBA" id="ARBA00022862"/>
    </source>
</evidence>
<accession>A0A154L5I8</accession>
<evidence type="ECO:0000256" key="5">
    <source>
        <dbReference type="ARBA" id="ARBA00023284"/>
    </source>
</evidence>
<gene>
    <name evidence="7" type="ORF">AUP42_01255</name>
</gene>
<dbReference type="Pfam" id="PF08534">
    <property type="entry name" value="Redoxin"/>
    <property type="match status" value="1"/>
</dbReference>
<keyword evidence="4" id="KW-1015">Disulfide bond</keyword>
<dbReference type="PANTHER" id="PTHR42801">
    <property type="entry name" value="THIOREDOXIN-DEPENDENT PEROXIDE REDUCTASE"/>
    <property type="match status" value="1"/>
</dbReference>
<dbReference type="InterPro" id="IPR013740">
    <property type="entry name" value="Redoxin"/>
</dbReference>
<dbReference type="RefSeq" id="WP_062951819.1">
    <property type="nucleotide sequence ID" value="NZ_LPVY01000012.1"/>
</dbReference>
<sequence length="178" mass="19727">MSSESDAHIIERLTGQILPSFALAATNDQPVDLATLSGRTVVYAYPRTAEPDKPSPAGWDEIPGAKGCTPQSCSFRDHAKELLAVGVDHLFGLSSQTTDYQKEAAERLHLPFALLSDADHRFKESMAMPDFVADDMRLFKRLTMIIDDGRISKVFYPVDAPAEDAENVLRWCRDNTRG</sequence>
<evidence type="ECO:0000256" key="3">
    <source>
        <dbReference type="ARBA" id="ARBA00023002"/>
    </source>
</evidence>
<dbReference type="PROSITE" id="PS51352">
    <property type="entry name" value="THIOREDOXIN_2"/>
    <property type="match status" value="1"/>
</dbReference>
<dbReference type="GO" id="GO:0005737">
    <property type="term" value="C:cytoplasm"/>
    <property type="evidence" value="ECO:0007669"/>
    <property type="project" value="TreeGrafter"/>
</dbReference>
<dbReference type="PANTHER" id="PTHR42801:SF21">
    <property type="entry name" value="BCPB PROTEIN"/>
    <property type="match status" value="1"/>
</dbReference>
<keyword evidence="1" id="KW-0575">Peroxidase</keyword>
<evidence type="ECO:0000256" key="1">
    <source>
        <dbReference type="ARBA" id="ARBA00022559"/>
    </source>
</evidence>
<evidence type="ECO:0000313" key="8">
    <source>
        <dbReference type="Proteomes" id="UP000076335"/>
    </source>
</evidence>
<dbReference type="Gene3D" id="3.40.30.10">
    <property type="entry name" value="Glutaredoxin"/>
    <property type="match status" value="1"/>
</dbReference>
<dbReference type="InterPro" id="IPR036249">
    <property type="entry name" value="Thioredoxin-like_sf"/>
</dbReference>
<proteinExistence type="predicted"/>
<keyword evidence="5" id="KW-0676">Redox-active center</keyword>
<protein>
    <submittedName>
        <fullName evidence="7">Peroxiredoxin</fullName>
    </submittedName>
</protein>
<keyword evidence="2" id="KW-0049">Antioxidant</keyword>
<dbReference type="OrthoDB" id="5296483at2"/>
<reference evidence="7 8" key="1">
    <citation type="submission" date="2015-12" db="EMBL/GenBank/DDBJ databases">
        <title>Genome sequence of Thalassospira lucentensis MCCC 1A02072.</title>
        <authorList>
            <person name="Lu L."/>
            <person name="Lai Q."/>
            <person name="Shao Z."/>
            <person name="Qian P."/>
        </authorList>
    </citation>
    <scope>NUCLEOTIDE SEQUENCE [LARGE SCALE GENOMIC DNA]</scope>
    <source>
        <strain evidence="7 8">MCCC 1A02072</strain>
    </source>
</reference>
<feature type="domain" description="Thioredoxin" evidence="6">
    <location>
        <begin position="12"/>
        <end position="174"/>
    </location>
</feature>
<keyword evidence="3" id="KW-0560">Oxidoreductase</keyword>
<dbReference type="SUPFAM" id="SSF52833">
    <property type="entry name" value="Thioredoxin-like"/>
    <property type="match status" value="1"/>
</dbReference>
<dbReference type="Proteomes" id="UP000076335">
    <property type="component" value="Unassembled WGS sequence"/>
</dbReference>
<dbReference type="GO" id="GO:0034599">
    <property type="term" value="P:cellular response to oxidative stress"/>
    <property type="evidence" value="ECO:0007669"/>
    <property type="project" value="TreeGrafter"/>
</dbReference>
<name>A0A154L5I8_9PROT</name>
<evidence type="ECO:0000259" key="6">
    <source>
        <dbReference type="PROSITE" id="PS51352"/>
    </source>
</evidence>
<dbReference type="GO" id="GO:0008379">
    <property type="term" value="F:thioredoxin peroxidase activity"/>
    <property type="evidence" value="ECO:0007669"/>
    <property type="project" value="TreeGrafter"/>
</dbReference>
<dbReference type="InterPro" id="IPR013766">
    <property type="entry name" value="Thioredoxin_domain"/>
</dbReference>
<organism evidence="7 8">
    <name type="scientific">Thalassospira lucentensis</name>
    <dbReference type="NCBI Taxonomy" id="168935"/>
    <lineage>
        <taxon>Bacteria</taxon>
        <taxon>Pseudomonadati</taxon>
        <taxon>Pseudomonadota</taxon>
        <taxon>Alphaproteobacteria</taxon>
        <taxon>Rhodospirillales</taxon>
        <taxon>Thalassospiraceae</taxon>
        <taxon>Thalassospira</taxon>
    </lineage>
</organism>
<evidence type="ECO:0000313" key="7">
    <source>
        <dbReference type="EMBL" id="KZB64559.1"/>
    </source>
</evidence>
<evidence type="ECO:0000256" key="4">
    <source>
        <dbReference type="ARBA" id="ARBA00023157"/>
    </source>
</evidence>
<dbReference type="GO" id="GO:0045454">
    <property type="term" value="P:cell redox homeostasis"/>
    <property type="evidence" value="ECO:0007669"/>
    <property type="project" value="TreeGrafter"/>
</dbReference>
<dbReference type="CDD" id="cd03017">
    <property type="entry name" value="PRX_BCP"/>
    <property type="match status" value="1"/>
</dbReference>
<comment type="caution">
    <text evidence="7">The sequence shown here is derived from an EMBL/GenBank/DDBJ whole genome shotgun (WGS) entry which is preliminary data.</text>
</comment>
<dbReference type="InterPro" id="IPR050924">
    <property type="entry name" value="Peroxiredoxin_BCP/PrxQ"/>
</dbReference>
<dbReference type="EMBL" id="LPVY01000012">
    <property type="protein sequence ID" value="KZB64559.1"/>
    <property type="molecule type" value="Genomic_DNA"/>
</dbReference>